<dbReference type="PANTHER" id="PTHR40628">
    <property type="entry name" value="CHROMO DOMAIN-CONTAINING PROTEIN"/>
    <property type="match status" value="1"/>
</dbReference>
<evidence type="ECO:0000313" key="3">
    <source>
        <dbReference type="Proteomes" id="UP000294847"/>
    </source>
</evidence>
<sequence>MAPIDEICPDWVFCISSNIHVCRDRAWFVEYTPFSTYVSCDPSSPDLGVLGVGTVLVPVESAPGAAAPTQIRLVSVLHAPSARVNLIGGMAIMSNGGSFSLGGAQGRGGLYDASGRQVAYFSRDATNPRLMAIKLWGSWPSSRTQQGGFEAVVSGAHWAAQERERWCRFVERLKMLQQAPVATKRKASVSYDADPCGAEERRQCKRQLNGGYRLPMQHSFSEANNSWDTRQQVMLDVMVE</sequence>
<dbReference type="EMBL" id="CP034208">
    <property type="protein sequence ID" value="QBZ61978.1"/>
    <property type="molecule type" value="Genomic_DNA"/>
</dbReference>
<reference evidence="2 3" key="1">
    <citation type="journal article" date="2019" name="Mol. Biol. Evol.">
        <title>Blast fungal genomes show frequent chromosomal changes, gene gains and losses, and effector gene turnover.</title>
        <authorList>
            <person name="Gomez Luciano L.B."/>
            <person name="Jason Tsai I."/>
            <person name="Chuma I."/>
            <person name="Tosa Y."/>
            <person name="Chen Y.H."/>
            <person name="Li J.Y."/>
            <person name="Li M.Y."/>
            <person name="Jade Lu M.Y."/>
            <person name="Nakayashiki H."/>
            <person name="Li W.H."/>
        </authorList>
    </citation>
    <scope>NUCLEOTIDE SEQUENCE [LARGE SCALE GENOMIC DNA]</scope>
    <source>
        <strain evidence="2">MZ5-1-6</strain>
    </source>
</reference>
<feature type="domain" description="Retrovirus-related Pol polyprotein from transposon TNT 1-94-like beta-barrel" evidence="1">
    <location>
        <begin position="18"/>
        <end position="96"/>
    </location>
</feature>
<gene>
    <name evidence="2" type="ORF">PoMZ_10852</name>
</gene>
<dbReference type="InterPro" id="IPR054722">
    <property type="entry name" value="PolX-like_BBD"/>
</dbReference>
<organism evidence="2 3">
    <name type="scientific">Pyricularia oryzae</name>
    <name type="common">Rice blast fungus</name>
    <name type="synonym">Magnaporthe oryzae</name>
    <dbReference type="NCBI Taxonomy" id="318829"/>
    <lineage>
        <taxon>Eukaryota</taxon>
        <taxon>Fungi</taxon>
        <taxon>Dikarya</taxon>
        <taxon>Ascomycota</taxon>
        <taxon>Pezizomycotina</taxon>
        <taxon>Sordariomycetes</taxon>
        <taxon>Sordariomycetidae</taxon>
        <taxon>Magnaporthales</taxon>
        <taxon>Pyriculariaceae</taxon>
        <taxon>Pyricularia</taxon>
    </lineage>
</organism>
<accession>A0A4V1C732</accession>
<dbReference type="Proteomes" id="UP000294847">
    <property type="component" value="Chromosome 5"/>
</dbReference>
<dbReference type="Pfam" id="PF22936">
    <property type="entry name" value="Pol_BBD"/>
    <property type="match status" value="1"/>
</dbReference>
<evidence type="ECO:0000313" key="2">
    <source>
        <dbReference type="EMBL" id="QBZ61978.1"/>
    </source>
</evidence>
<dbReference type="PANTHER" id="PTHR40628:SF1">
    <property type="entry name" value="CHROMO DOMAIN-CONTAINING PROTEIN"/>
    <property type="match status" value="1"/>
</dbReference>
<evidence type="ECO:0000259" key="1">
    <source>
        <dbReference type="Pfam" id="PF22936"/>
    </source>
</evidence>
<dbReference type="AlphaFoldDB" id="A0A4V1C732"/>
<proteinExistence type="predicted"/>
<name>A0A4V1C732_PYROR</name>
<protein>
    <recommendedName>
        <fullName evidence="1">Retrovirus-related Pol polyprotein from transposon TNT 1-94-like beta-barrel domain-containing protein</fullName>
    </recommendedName>
</protein>